<evidence type="ECO:0000313" key="3">
    <source>
        <dbReference type="Proteomes" id="UP000262878"/>
    </source>
</evidence>
<dbReference type="RefSeq" id="WP_006956806.1">
    <property type="nucleotide sequence ID" value="NZ_DBGH01000052.1"/>
</dbReference>
<proteinExistence type="predicted"/>
<name>A0A348WRG1_9GAMM</name>
<gene>
    <name evidence="2" type="ORF">DCR58_10130</name>
</gene>
<dbReference type="Gene3D" id="3.30.700.10">
    <property type="entry name" value="Glycoprotein, Type 4 Pilin"/>
    <property type="match status" value="1"/>
</dbReference>
<accession>A0A348WRG1</accession>
<evidence type="ECO:0000313" key="2">
    <source>
        <dbReference type="EMBL" id="HAR57123.1"/>
    </source>
</evidence>
<organism evidence="2 3">
    <name type="scientific">Idiomarina baltica</name>
    <dbReference type="NCBI Taxonomy" id="190892"/>
    <lineage>
        <taxon>Bacteria</taxon>
        <taxon>Pseudomonadati</taxon>
        <taxon>Pseudomonadota</taxon>
        <taxon>Gammaproteobacteria</taxon>
        <taxon>Alteromonadales</taxon>
        <taxon>Idiomarinaceae</taxon>
        <taxon>Idiomarina</taxon>
    </lineage>
</organism>
<dbReference type="Proteomes" id="UP000262878">
    <property type="component" value="Unassembled WGS sequence"/>
</dbReference>
<feature type="transmembrane region" description="Helical" evidence="1">
    <location>
        <begin position="7"/>
        <end position="28"/>
    </location>
</feature>
<evidence type="ECO:0000256" key="1">
    <source>
        <dbReference type="SAM" id="Phobius"/>
    </source>
</evidence>
<protein>
    <submittedName>
        <fullName evidence="2">Prepilin-type N-terminal cleavage/methylation domain-containing protein</fullName>
    </submittedName>
</protein>
<dbReference type="InterPro" id="IPR012902">
    <property type="entry name" value="N_methyl_site"/>
</dbReference>
<reference evidence="2 3" key="1">
    <citation type="journal article" date="2018" name="Nat. Biotechnol.">
        <title>A standardized bacterial taxonomy based on genome phylogeny substantially revises the tree of life.</title>
        <authorList>
            <person name="Parks D.H."/>
            <person name="Chuvochina M."/>
            <person name="Waite D.W."/>
            <person name="Rinke C."/>
            <person name="Skarshewski A."/>
            <person name="Chaumeil P.A."/>
            <person name="Hugenholtz P."/>
        </authorList>
    </citation>
    <scope>NUCLEOTIDE SEQUENCE [LARGE SCALE GENOMIC DNA]</scope>
    <source>
        <strain evidence="2">UBA9360</strain>
    </source>
</reference>
<dbReference type="AlphaFoldDB" id="A0A348WRG1"/>
<dbReference type="InterPro" id="IPR045584">
    <property type="entry name" value="Pilin-like"/>
</dbReference>
<dbReference type="STRING" id="314276.OS145_05540"/>
<dbReference type="EMBL" id="DMUP01000250">
    <property type="protein sequence ID" value="HAR57123.1"/>
    <property type="molecule type" value="Genomic_DNA"/>
</dbReference>
<keyword evidence="1" id="KW-0812">Transmembrane</keyword>
<dbReference type="NCBIfam" id="TIGR02532">
    <property type="entry name" value="IV_pilin_GFxxxE"/>
    <property type="match status" value="1"/>
</dbReference>
<dbReference type="Pfam" id="PF07963">
    <property type="entry name" value="N_methyl"/>
    <property type="match status" value="1"/>
</dbReference>
<dbReference type="SUPFAM" id="SSF54523">
    <property type="entry name" value="Pili subunits"/>
    <property type="match status" value="1"/>
</dbReference>
<comment type="caution">
    <text evidence="2">The sequence shown here is derived from an EMBL/GenBank/DDBJ whole genome shotgun (WGS) entry which is preliminary data.</text>
</comment>
<keyword evidence="1" id="KW-0472">Membrane</keyword>
<sequence length="205" mass="21368">MDKRQHGFTIIELIIVVVILGLLAASALPRFTDVTADAEDSAIEGVAGGFASAVGIVRGEWELRGRPKGGTNGAGAQLQMDGVPVYVDGDTGYPVSGNNSSATDATLTNADCRTVMTAILQGSPTVMAEGDSGSIDEYRYYTYATDDPNGSAAQGQAANQVCVYYLVNTIKGVSPLPTGNDFQTVGNSFVYNPRNGGVNVFSNNN</sequence>
<keyword evidence="1" id="KW-1133">Transmembrane helix</keyword>